<proteinExistence type="predicted"/>
<protein>
    <submittedName>
        <fullName evidence="1">Uncharacterized protein</fullName>
    </submittedName>
</protein>
<organism evidence="1 2">
    <name type="scientific">Comamonas testosteroni</name>
    <name type="common">Pseudomonas testosteroni</name>
    <dbReference type="NCBI Taxonomy" id="285"/>
    <lineage>
        <taxon>Bacteria</taxon>
        <taxon>Pseudomonadati</taxon>
        <taxon>Pseudomonadota</taxon>
        <taxon>Betaproteobacteria</taxon>
        <taxon>Burkholderiales</taxon>
        <taxon>Comamonadaceae</taxon>
        <taxon>Comamonas</taxon>
    </lineage>
</organism>
<evidence type="ECO:0000313" key="1">
    <source>
        <dbReference type="EMBL" id="GEQ73213.1"/>
    </source>
</evidence>
<reference evidence="1 2" key="1">
    <citation type="journal article" date="2019" name="Microbiol. Resour. Announc.">
        <title>Draft Genome Sequence of Comamonas testosteroni TA441, a Bacterium That Has a Cryptic Phenol Degradation Gene Cluster.</title>
        <authorList>
            <person name="Arai H."/>
            <person name="Ishii M."/>
        </authorList>
    </citation>
    <scope>NUCLEOTIDE SEQUENCE [LARGE SCALE GENOMIC DNA]</scope>
    <source>
        <strain evidence="1 2">TA441</strain>
    </source>
</reference>
<dbReference type="AlphaFoldDB" id="A0A5A7M6A3"/>
<evidence type="ECO:0000313" key="2">
    <source>
        <dbReference type="Proteomes" id="UP000323105"/>
    </source>
</evidence>
<dbReference type="EMBL" id="BKBW01000001">
    <property type="protein sequence ID" value="GEQ73213.1"/>
    <property type="molecule type" value="Genomic_DNA"/>
</dbReference>
<comment type="caution">
    <text evidence="1">The sequence shown here is derived from an EMBL/GenBank/DDBJ whole genome shotgun (WGS) entry which is preliminary data.</text>
</comment>
<name>A0A5A7M6A3_COMTE</name>
<accession>A0A5A7M6A3</accession>
<dbReference type="Proteomes" id="UP000323105">
    <property type="component" value="Unassembled WGS sequence"/>
</dbReference>
<gene>
    <name evidence="1" type="ORF">CTTA_0218</name>
</gene>
<dbReference type="RefSeq" id="WP_149354351.1">
    <property type="nucleotide sequence ID" value="NZ_BKBW01000001.1"/>
</dbReference>
<sequence length="126" mass="13919">MTALNTSAARNAVAAQSLPSFAPLYTTPIDSTSDPQARLSHREARQLVCEIRTWARQFNAPDAKALAAAMDDMERLLLWLWTEMDESLLRLTLAESASTPEKAAELRAVAMQFLGRWLGRQSTAQG</sequence>